<name>A0A5J5BM87_9ASTE</name>
<dbReference type="EMBL" id="CM018034">
    <property type="protein sequence ID" value="KAA8543746.1"/>
    <property type="molecule type" value="Genomic_DNA"/>
</dbReference>
<gene>
    <name evidence="1" type="ORF">F0562_022077</name>
</gene>
<evidence type="ECO:0000313" key="1">
    <source>
        <dbReference type="EMBL" id="KAA8543746.1"/>
    </source>
</evidence>
<dbReference type="OrthoDB" id="1103805at2759"/>
<dbReference type="InterPro" id="IPR011009">
    <property type="entry name" value="Kinase-like_dom_sf"/>
</dbReference>
<dbReference type="GO" id="GO:0016020">
    <property type="term" value="C:membrane"/>
    <property type="evidence" value="ECO:0007669"/>
    <property type="project" value="TreeGrafter"/>
</dbReference>
<proteinExistence type="predicted"/>
<dbReference type="PANTHER" id="PTHR48055:SF55">
    <property type="entry name" value="PROTEIN KINASE DOMAIN-CONTAINING PROTEIN"/>
    <property type="match status" value="1"/>
</dbReference>
<dbReference type="AlphaFoldDB" id="A0A5J5BM87"/>
<dbReference type="Proteomes" id="UP000325577">
    <property type="component" value="Linkage Group LG11"/>
</dbReference>
<sequence length="237" mass="26393">MGGEVSAQGDLYSYGILLLEMFTGRRPTAEAFKDNFNLHNFVKLSLPDKVLEIVDQTTLHKELAGESSTMVNYCSDLRSERAKCLISGFQIGVACSVEFPPDRMNIGQVLKELLSIREKFLGAGVHGEQIDSIDNSGGGFTKHCPPLLKAYYNIQGDIRISRVNHNASRTTVLHYSRPSIIHGDIRISRVNYNASRSTVLHYSRPSITFTEIFVSPESTIMPRSLLLFLSLLAVISR</sequence>
<dbReference type="Gene3D" id="1.10.510.10">
    <property type="entry name" value="Transferase(Phosphotransferase) domain 1"/>
    <property type="match status" value="1"/>
</dbReference>
<accession>A0A5J5BM87</accession>
<evidence type="ECO:0000313" key="2">
    <source>
        <dbReference type="Proteomes" id="UP000325577"/>
    </source>
</evidence>
<organism evidence="1 2">
    <name type="scientific">Nyssa sinensis</name>
    <dbReference type="NCBI Taxonomy" id="561372"/>
    <lineage>
        <taxon>Eukaryota</taxon>
        <taxon>Viridiplantae</taxon>
        <taxon>Streptophyta</taxon>
        <taxon>Embryophyta</taxon>
        <taxon>Tracheophyta</taxon>
        <taxon>Spermatophyta</taxon>
        <taxon>Magnoliopsida</taxon>
        <taxon>eudicotyledons</taxon>
        <taxon>Gunneridae</taxon>
        <taxon>Pentapetalae</taxon>
        <taxon>asterids</taxon>
        <taxon>Cornales</taxon>
        <taxon>Nyssaceae</taxon>
        <taxon>Nyssa</taxon>
    </lineage>
</organism>
<reference evidence="1 2" key="1">
    <citation type="submission" date="2019-09" db="EMBL/GenBank/DDBJ databases">
        <title>A chromosome-level genome assembly of the Chinese tupelo Nyssa sinensis.</title>
        <authorList>
            <person name="Yang X."/>
            <person name="Kang M."/>
            <person name="Yang Y."/>
            <person name="Xiong H."/>
            <person name="Wang M."/>
            <person name="Zhang Z."/>
            <person name="Wang Z."/>
            <person name="Wu H."/>
            <person name="Ma T."/>
            <person name="Liu J."/>
            <person name="Xi Z."/>
        </authorList>
    </citation>
    <scope>NUCLEOTIDE SEQUENCE [LARGE SCALE GENOMIC DNA]</scope>
    <source>
        <strain evidence="1">J267</strain>
        <tissue evidence="1">Leaf</tissue>
    </source>
</reference>
<dbReference type="InterPro" id="IPR051564">
    <property type="entry name" value="LRR_receptor-like_kinase"/>
</dbReference>
<protein>
    <recommendedName>
        <fullName evidence="3">Protein kinase domain-containing protein</fullName>
    </recommendedName>
</protein>
<keyword evidence="2" id="KW-1185">Reference proteome</keyword>
<dbReference type="SUPFAM" id="SSF56112">
    <property type="entry name" value="Protein kinase-like (PK-like)"/>
    <property type="match status" value="1"/>
</dbReference>
<dbReference type="PANTHER" id="PTHR48055">
    <property type="entry name" value="LEUCINE-RICH REPEAT RECEPTOR PROTEIN KINASE EMS1"/>
    <property type="match status" value="1"/>
</dbReference>
<evidence type="ECO:0008006" key="3">
    <source>
        <dbReference type="Google" id="ProtNLM"/>
    </source>
</evidence>